<gene>
    <name evidence="2" type="ORF">AVDCRST_MAG10-3201</name>
</gene>
<dbReference type="Pfam" id="PF19583">
    <property type="entry name" value="ODP"/>
    <property type="match status" value="1"/>
</dbReference>
<dbReference type="PANTHER" id="PTHR43717">
    <property type="entry name" value="ANAEROBIC NITRIC OXIDE REDUCTASE FLAVORUBREDOXIN"/>
    <property type="match status" value="1"/>
</dbReference>
<evidence type="ECO:0000313" key="2">
    <source>
        <dbReference type="EMBL" id="CAA9268833.1"/>
    </source>
</evidence>
<dbReference type="EMBL" id="CADCTB010000193">
    <property type="protein sequence ID" value="CAA9268833.1"/>
    <property type="molecule type" value="Genomic_DNA"/>
</dbReference>
<protein>
    <recommendedName>
        <fullName evidence="1">Metallo-beta-lactamase domain-containing protein</fullName>
    </recommendedName>
</protein>
<name>A0A6J4J2J9_9ACTN</name>
<proteinExistence type="predicted"/>
<dbReference type="SUPFAM" id="SSF56281">
    <property type="entry name" value="Metallo-hydrolase/oxidoreductase"/>
    <property type="match status" value="1"/>
</dbReference>
<sequence length="276" mass="29985">MKVNRRCQPELVAPDTYVIRQLFGEGLGPAAVYVNSMLIAGPEAVIVDTGPAVARDDWMADVFSIVDPGDVRYVFLSHDDTDHVGNLREVLDLCPRATLVTNMFTVERMAADYLLPLDRVLVVNDGDRFSVADRDLLAVVPPTFDSPTTRGLLDTRTGVYWGVDSFGTPVPTEVTDVAELPPDFYQAGFLQMNRMLSPWHRWLDSSRYGSHLDRVRSLGAAVVANAHGPALRGDQIGTALDMLAQLPDMPAAPLPGQAQLEALIAQFTAPAQTAAA</sequence>
<organism evidence="2">
    <name type="scientific">uncultured Acidimicrobiales bacterium</name>
    <dbReference type="NCBI Taxonomy" id="310071"/>
    <lineage>
        <taxon>Bacteria</taxon>
        <taxon>Bacillati</taxon>
        <taxon>Actinomycetota</taxon>
        <taxon>Acidimicrobiia</taxon>
        <taxon>Acidimicrobiales</taxon>
        <taxon>environmental samples</taxon>
    </lineage>
</organism>
<dbReference type="InterPro" id="IPR001279">
    <property type="entry name" value="Metallo-B-lactamas"/>
</dbReference>
<dbReference type="AlphaFoldDB" id="A0A6J4J2J9"/>
<reference evidence="2" key="1">
    <citation type="submission" date="2020-02" db="EMBL/GenBank/DDBJ databases">
        <authorList>
            <person name="Meier V. D."/>
        </authorList>
    </citation>
    <scope>NUCLEOTIDE SEQUENCE</scope>
    <source>
        <strain evidence="2">AVDCRST_MAG10</strain>
    </source>
</reference>
<evidence type="ECO:0000259" key="1">
    <source>
        <dbReference type="SMART" id="SM00849"/>
    </source>
</evidence>
<dbReference type="PANTHER" id="PTHR43717:SF1">
    <property type="entry name" value="ANAEROBIC NITRIC OXIDE REDUCTASE FLAVORUBREDOXIN"/>
    <property type="match status" value="1"/>
</dbReference>
<dbReference type="Gene3D" id="3.60.15.10">
    <property type="entry name" value="Ribonuclease Z/Hydroxyacylglutathione hydrolase-like"/>
    <property type="match status" value="1"/>
</dbReference>
<dbReference type="InterPro" id="IPR045761">
    <property type="entry name" value="ODP_dom"/>
</dbReference>
<dbReference type="SMART" id="SM00849">
    <property type="entry name" value="Lactamase_B"/>
    <property type="match status" value="1"/>
</dbReference>
<accession>A0A6J4J2J9</accession>
<dbReference type="InterPro" id="IPR036866">
    <property type="entry name" value="RibonucZ/Hydroxyglut_hydro"/>
</dbReference>
<feature type="domain" description="Metallo-beta-lactamase" evidence="1">
    <location>
        <begin position="33"/>
        <end position="227"/>
    </location>
</feature>